<comment type="caution">
    <text evidence="2">The sequence shown here is derived from an EMBL/GenBank/DDBJ whole genome shotgun (WGS) entry which is preliminary data.</text>
</comment>
<dbReference type="AlphaFoldDB" id="A0AAN7B7J3"/>
<organism evidence="2 3">
    <name type="scientific">Rhypophila decipiens</name>
    <dbReference type="NCBI Taxonomy" id="261697"/>
    <lineage>
        <taxon>Eukaryota</taxon>
        <taxon>Fungi</taxon>
        <taxon>Dikarya</taxon>
        <taxon>Ascomycota</taxon>
        <taxon>Pezizomycotina</taxon>
        <taxon>Sordariomycetes</taxon>
        <taxon>Sordariomycetidae</taxon>
        <taxon>Sordariales</taxon>
        <taxon>Naviculisporaceae</taxon>
        <taxon>Rhypophila</taxon>
    </lineage>
</organism>
<gene>
    <name evidence="2" type="ORF">QBC37DRAFT_315755</name>
</gene>
<reference evidence="2" key="1">
    <citation type="journal article" date="2023" name="Mol. Phylogenet. Evol.">
        <title>Genome-scale phylogeny and comparative genomics of the fungal order Sordariales.</title>
        <authorList>
            <person name="Hensen N."/>
            <person name="Bonometti L."/>
            <person name="Westerberg I."/>
            <person name="Brannstrom I.O."/>
            <person name="Guillou S."/>
            <person name="Cros-Aarteil S."/>
            <person name="Calhoun S."/>
            <person name="Haridas S."/>
            <person name="Kuo A."/>
            <person name="Mondo S."/>
            <person name="Pangilinan J."/>
            <person name="Riley R."/>
            <person name="LaButti K."/>
            <person name="Andreopoulos B."/>
            <person name="Lipzen A."/>
            <person name="Chen C."/>
            <person name="Yan M."/>
            <person name="Daum C."/>
            <person name="Ng V."/>
            <person name="Clum A."/>
            <person name="Steindorff A."/>
            <person name="Ohm R.A."/>
            <person name="Martin F."/>
            <person name="Silar P."/>
            <person name="Natvig D.O."/>
            <person name="Lalanne C."/>
            <person name="Gautier V."/>
            <person name="Ament-Velasquez S.L."/>
            <person name="Kruys A."/>
            <person name="Hutchinson M.I."/>
            <person name="Powell A.J."/>
            <person name="Barry K."/>
            <person name="Miller A.N."/>
            <person name="Grigoriev I.V."/>
            <person name="Debuchy R."/>
            <person name="Gladieux P."/>
            <person name="Hiltunen Thoren M."/>
            <person name="Johannesson H."/>
        </authorList>
    </citation>
    <scope>NUCLEOTIDE SEQUENCE</scope>
    <source>
        <strain evidence="2">PSN293</strain>
    </source>
</reference>
<proteinExistence type="predicted"/>
<protein>
    <recommendedName>
        <fullName evidence="4">Late sexual development protein</fullName>
    </recommendedName>
</protein>
<sequence length="376" mass="40543">MHLPVVISALTALGGLATAIPVVSSRDSHIDASDFPNPSADQLQTIFKVADGKLGNAPPPPKLDKGTLTALQFVAFNEQFEVAFFSSLVNNITHEVAGFEFENAKKKEELLDILETVLAQEKLHAINAANSLKKFETFVPQPCEYRFPSTTTKQAIQLAELFTALVLGTLQDVAFLAAKNGDAGTVRGVTSSLGQEGEQEGFYRILLSKKPSEKPFLTTNVLPFAFSALQQFVVPGSCPFPLKDIPLPIFPILNVLTGSGESAIESRDQYLTFKTDLSGVEAAKKYYNGNGEGLYITYFSGQLVPFSVPIQNVKWSGETVTFDALLPYAENQMDGLSVASLTTNNTFAAPGDVPNFTLAAPGLIQVADRTKAWDGI</sequence>
<feature type="chain" id="PRO_5042988761" description="Late sexual development protein" evidence="1">
    <location>
        <begin position="20"/>
        <end position="376"/>
    </location>
</feature>
<evidence type="ECO:0000313" key="3">
    <source>
        <dbReference type="Proteomes" id="UP001301769"/>
    </source>
</evidence>
<feature type="signal peptide" evidence="1">
    <location>
        <begin position="1"/>
        <end position="19"/>
    </location>
</feature>
<evidence type="ECO:0000313" key="2">
    <source>
        <dbReference type="EMBL" id="KAK4213773.1"/>
    </source>
</evidence>
<keyword evidence="1" id="KW-0732">Signal</keyword>
<reference evidence="2" key="2">
    <citation type="submission" date="2023-05" db="EMBL/GenBank/DDBJ databases">
        <authorList>
            <consortium name="Lawrence Berkeley National Laboratory"/>
            <person name="Steindorff A."/>
            <person name="Hensen N."/>
            <person name="Bonometti L."/>
            <person name="Westerberg I."/>
            <person name="Brannstrom I.O."/>
            <person name="Guillou S."/>
            <person name="Cros-Aarteil S."/>
            <person name="Calhoun S."/>
            <person name="Haridas S."/>
            <person name="Kuo A."/>
            <person name="Mondo S."/>
            <person name="Pangilinan J."/>
            <person name="Riley R."/>
            <person name="Labutti K."/>
            <person name="Andreopoulos B."/>
            <person name="Lipzen A."/>
            <person name="Chen C."/>
            <person name="Yanf M."/>
            <person name="Daum C."/>
            <person name="Ng V."/>
            <person name="Clum A."/>
            <person name="Ohm R."/>
            <person name="Martin F."/>
            <person name="Silar P."/>
            <person name="Natvig D."/>
            <person name="Lalanne C."/>
            <person name="Gautier V."/>
            <person name="Ament-Velasquez S.L."/>
            <person name="Kruys A."/>
            <person name="Hutchinson M.I."/>
            <person name="Powell A.J."/>
            <person name="Barry K."/>
            <person name="Miller A.N."/>
            <person name="Grigoriev I.V."/>
            <person name="Debuchy R."/>
            <person name="Gladieux P."/>
            <person name="Thoren M.H."/>
            <person name="Johannesson H."/>
        </authorList>
    </citation>
    <scope>NUCLEOTIDE SEQUENCE</scope>
    <source>
        <strain evidence="2">PSN293</strain>
    </source>
</reference>
<dbReference type="EMBL" id="MU858104">
    <property type="protein sequence ID" value="KAK4213773.1"/>
    <property type="molecule type" value="Genomic_DNA"/>
</dbReference>
<evidence type="ECO:0000256" key="1">
    <source>
        <dbReference type="SAM" id="SignalP"/>
    </source>
</evidence>
<keyword evidence="3" id="KW-1185">Reference proteome</keyword>
<dbReference type="Proteomes" id="UP001301769">
    <property type="component" value="Unassembled WGS sequence"/>
</dbReference>
<name>A0AAN7B7J3_9PEZI</name>
<evidence type="ECO:0008006" key="4">
    <source>
        <dbReference type="Google" id="ProtNLM"/>
    </source>
</evidence>
<accession>A0AAN7B7J3</accession>